<comment type="caution">
    <text evidence="3">The sequence shown here is derived from an EMBL/GenBank/DDBJ whole genome shotgun (WGS) entry which is preliminary data.</text>
</comment>
<dbReference type="InterPro" id="IPR002347">
    <property type="entry name" value="SDR_fam"/>
</dbReference>
<reference evidence="3" key="1">
    <citation type="submission" date="2022-07" db="EMBL/GenBank/DDBJ databases">
        <title>Draft genome sequence of Zalerion maritima ATCC 34329, a (micro)plastics degrading marine fungus.</title>
        <authorList>
            <person name="Paco A."/>
            <person name="Goncalves M.F.M."/>
            <person name="Rocha-Santos T.A.P."/>
            <person name="Alves A."/>
        </authorList>
    </citation>
    <scope>NUCLEOTIDE SEQUENCE</scope>
    <source>
        <strain evidence="3">ATCC 34329</strain>
    </source>
</reference>
<name>A0AAD5WPG5_9PEZI</name>
<dbReference type="PANTHER" id="PTHR44229:SF4">
    <property type="entry name" value="15-HYDROXYPROSTAGLANDIN DEHYDROGENASE [NAD(+)]"/>
    <property type="match status" value="1"/>
</dbReference>
<dbReference type="AlphaFoldDB" id="A0AAD5WPG5"/>
<dbReference type="SUPFAM" id="SSF51735">
    <property type="entry name" value="NAD(P)-binding Rossmann-fold domains"/>
    <property type="match status" value="1"/>
</dbReference>
<dbReference type="PRINTS" id="PR00081">
    <property type="entry name" value="GDHRDH"/>
</dbReference>
<proteinExistence type="inferred from homology"/>
<comment type="similarity">
    <text evidence="1">Belongs to the short-chain dehydrogenases/reductases (SDR) family.</text>
</comment>
<protein>
    <submittedName>
        <fullName evidence="3">NAD-dependent 15-hydroxyprostaglandin dehydrogenase (Short-chain dehydrogenase)</fullName>
    </submittedName>
</protein>
<sequence length="299" mass="32215">MSFSVTGKYAIITGAGSGINLEFAKLLLSRGCSVLIGDLIQRPEAEKVTKEYSSSSGGKPTAHFHKTDVASWPSLTSLIQEGLRLFPQIDIVVPGAGVFEPAWSSFWNPPGTTESRDAADGGRYATIDINLTHPIRLSQLALKYWTEKKIQGCLLHVSSIAGHSSGIGTPLYFASKNGLHAFVRSLGGLKEKLGIRVGAVAPGAVITPMWLEDPEKMAMAKGFEFIQPEEIANSMLELCEKDHYGDGTILEVTKGATRVVPQYNQPPPAGEGSMVPGFLKAQEDLYESLRMEGLKGPKL</sequence>
<evidence type="ECO:0000256" key="1">
    <source>
        <dbReference type="ARBA" id="ARBA00006484"/>
    </source>
</evidence>
<dbReference type="InterPro" id="IPR036291">
    <property type="entry name" value="NAD(P)-bd_dom_sf"/>
</dbReference>
<gene>
    <name evidence="3" type="ORF">MKZ38_004618</name>
</gene>
<evidence type="ECO:0000256" key="2">
    <source>
        <dbReference type="ARBA" id="ARBA00023002"/>
    </source>
</evidence>
<evidence type="ECO:0000313" key="3">
    <source>
        <dbReference type="EMBL" id="KAJ2897546.1"/>
    </source>
</evidence>
<organism evidence="3 4">
    <name type="scientific">Zalerion maritima</name>
    <dbReference type="NCBI Taxonomy" id="339359"/>
    <lineage>
        <taxon>Eukaryota</taxon>
        <taxon>Fungi</taxon>
        <taxon>Dikarya</taxon>
        <taxon>Ascomycota</taxon>
        <taxon>Pezizomycotina</taxon>
        <taxon>Sordariomycetes</taxon>
        <taxon>Lulworthiomycetidae</taxon>
        <taxon>Lulworthiales</taxon>
        <taxon>Lulworthiaceae</taxon>
        <taxon>Zalerion</taxon>
    </lineage>
</organism>
<keyword evidence="2" id="KW-0560">Oxidoreductase</keyword>
<accession>A0AAD5WPG5</accession>
<dbReference type="GO" id="GO:0005737">
    <property type="term" value="C:cytoplasm"/>
    <property type="evidence" value="ECO:0007669"/>
    <property type="project" value="TreeGrafter"/>
</dbReference>
<dbReference type="Proteomes" id="UP001201980">
    <property type="component" value="Unassembled WGS sequence"/>
</dbReference>
<dbReference type="GO" id="GO:0016616">
    <property type="term" value="F:oxidoreductase activity, acting on the CH-OH group of donors, NAD or NADP as acceptor"/>
    <property type="evidence" value="ECO:0007669"/>
    <property type="project" value="TreeGrafter"/>
</dbReference>
<keyword evidence="4" id="KW-1185">Reference proteome</keyword>
<evidence type="ECO:0000313" key="4">
    <source>
        <dbReference type="Proteomes" id="UP001201980"/>
    </source>
</evidence>
<dbReference type="PANTHER" id="PTHR44229">
    <property type="entry name" value="15-HYDROXYPROSTAGLANDIN DEHYDROGENASE [NAD(+)]"/>
    <property type="match status" value="1"/>
</dbReference>
<dbReference type="Gene3D" id="3.40.50.720">
    <property type="entry name" value="NAD(P)-binding Rossmann-like Domain"/>
    <property type="match status" value="1"/>
</dbReference>
<dbReference type="Pfam" id="PF00106">
    <property type="entry name" value="adh_short"/>
    <property type="match status" value="1"/>
</dbReference>
<dbReference type="EMBL" id="JAKWBI020000271">
    <property type="protein sequence ID" value="KAJ2897546.1"/>
    <property type="molecule type" value="Genomic_DNA"/>
</dbReference>